<reference evidence="1" key="1">
    <citation type="submission" date="2022-11" db="EMBL/GenBank/DDBJ databases">
        <title>Parathalassolutuus dongxingensis gen. nov., sp. nov., a novel member of family Oceanospirillaceae isolated from a coastal shrimp pond in Guangxi, China.</title>
        <authorList>
            <person name="Chen H."/>
        </authorList>
    </citation>
    <scope>NUCLEOTIDE SEQUENCE</scope>
    <source>
        <strain evidence="1">G-43</strain>
    </source>
</reference>
<dbReference type="AlphaFoldDB" id="A0A9X3EE58"/>
<comment type="caution">
    <text evidence="1">The sequence shown here is derived from an EMBL/GenBank/DDBJ whole genome shotgun (WGS) entry which is preliminary data.</text>
</comment>
<evidence type="ECO:0000313" key="1">
    <source>
        <dbReference type="EMBL" id="MCY0965907.1"/>
    </source>
</evidence>
<evidence type="ECO:0000313" key="2">
    <source>
        <dbReference type="Proteomes" id="UP001150830"/>
    </source>
</evidence>
<accession>A0A9X3EE58</accession>
<dbReference type="GO" id="GO:0051213">
    <property type="term" value="F:dioxygenase activity"/>
    <property type="evidence" value="ECO:0007669"/>
    <property type="project" value="UniProtKB-KW"/>
</dbReference>
<sequence length="244" mass="27741">MTATALAPKISFENSANKDYLENGYCVIDMPEVSQDLLDSFGEMPRDMHSLGRLRKIRLTQYFAYWEEGEWFFAPLPKRKYVQSADYIRLAEAGGVARHREQIIGDPTALVAAVLNQLPVTLDDMFQINVNQIRVIANTEFKGVTVPEGPHRDGHEFSVIAIAKRHNVKGGETQVIDPLTGDVLYQTTLDENQAILIDDERFIHYATNIEPEVGTEGHRDIWVIEINRWQYRAYGPAHERASLV</sequence>
<name>A0A9X3EE58_9GAMM</name>
<keyword evidence="1" id="KW-0560">Oxidoreductase</keyword>
<dbReference type="InterPro" id="IPR018724">
    <property type="entry name" value="2OG-Fe_dioxygenase"/>
</dbReference>
<organism evidence="1 2">
    <name type="scientific">Parathalassolituus penaei</name>
    <dbReference type="NCBI Taxonomy" id="2997323"/>
    <lineage>
        <taxon>Bacteria</taxon>
        <taxon>Pseudomonadati</taxon>
        <taxon>Pseudomonadota</taxon>
        <taxon>Gammaproteobacteria</taxon>
        <taxon>Oceanospirillales</taxon>
        <taxon>Oceanospirillaceae</taxon>
        <taxon>Parathalassolituus</taxon>
    </lineage>
</organism>
<gene>
    <name evidence="1" type="ORF">OUO13_11970</name>
</gene>
<keyword evidence="1" id="KW-0223">Dioxygenase</keyword>
<dbReference type="EMBL" id="JAPNOA010000029">
    <property type="protein sequence ID" value="MCY0965907.1"/>
    <property type="molecule type" value="Genomic_DNA"/>
</dbReference>
<dbReference type="RefSeq" id="WP_283174118.1">
    <property type="nucleotide sequence ID" value="NZ_JAPNOA010000029.1"/>
</dbReference>
<protein>
    <submittedName>
        <fullName evidence="1">2OG-Fe dioxygenase family protein</fullName>
    </submittedName>
</protein>
<proteinExistence type="predicted"/>
<dbReference type="Gene3D" id="2.60.120.620">
    <property type="entry name" value="q2cbj1_9rhob like domain"/>
    <property type="match status" value="1"/>
</dbReference>
<dbReference type="Proteomes" id="UP001150830">
    <property type="component" value="Unassembled WGS sequence"/>
</dbReference>
<dbReference type="Pfam" id="PF10014">
    <property type="entry name" value="2OG-Fe_Oxy_2"/>
    <property type="match status" value="1"/>
</dbReference>
<keyword evidence="2" id="KW-1185">Reference proteome</keyword>